<organism evidence="5 6">
    <name type="scientific">Klebsiella indica</name>
    <dbReference type="NCBI Taxonomy" id="2582917"/>
    <lineage>
        <taxon>Bacteria</taxon>
        <taxon>Pseudomonadati</taxon>
        <taxon>Pseudomonadota</taxon>
        <taxon>Gammaproteobacteria</taxon>
        <taxon>Enterobacterales</taxon>
        <taxon>Enterobacteriaceae</taxon>
        <taxon>Klebsiella/Raoultella group</taxon>
        <taxon>Klebsiella</taxon>
    </lineage>
</organism>
<evidence type="ECO:0000259" key="4">
    <source>
        <dbReference type="Pfam" id="PF00294"/>
    </source>
</evidence>
<sequence length="289" mass="30930">MHIYVVGNITVDEIWRCASLPQKGESLHGEKTAQDIGGKGANQAIVLSRCGLPVTLIAGSGNDYYGQWIHNTLSQESLLFYPQYAISTHSDTSIIFTTEDDDNAIMTTTAAAEALTLDIIEPLLADACPGDILLQQGNFSAAKTGSLFALARRKQMVTVFNPSPVHPAFAALWPLVDIAVLNEHEARLLHPDPATTLIVETRGALGARLYHHQGIIDVAAEPTTVVDTTGAGDTFLAVMLASALRRETRPDELALRHASRAAALTISRSGTLQAFPDANILASLLQNNA</sequence>
<evidence type="ECO:0000256" key="3">
    <source>
        <dbReference type="ARBA" id="ARBA00022777"/>
    </source>
</evidence>
<keyword evidence="2" id="KW-0808">Transferase</keyword>
<dbReference type="GO" id="GO:0016301">
    <property type="term" value="F:kinase activity"/>
    <property type="evidence" value="ECO:0007669"/>
    <property type="project" value="UniProtKB-KW"/>
</dbReference>
<dbReference type="RefSeq" id="WP_138362978.1">
    <property type="nucleotide sequence ID" value="NZ_VCHQ01000035.1"/>
</dbReference>
<evidence type="ECO:0000256" key="2">
    <source>
        <dbReference type="ARBA" id="ARBA00022679"/>
    </source>
</evidence>
<evidence type="ECO:0000313" key="6">
    <source>
        <dbReference type="Proteomes" id="UP000307430"/>
    </source>
</evidence>
<comment type="similarity">
    <text evidence="1">Belongs to the carbohydrate kinase PfkB family.</text>
</comment>
<dbReference type="PRINTS" id="PR00990">
    <property type="entry name" value="RIBOKINASE"/>
</dbReference>
<evidence type="ECO:0000256" key="1">
    <source>
        <dbReference type="ARBA" id="ARBA00010688"/>
    </source>
</evidence>
<accession>A0A5R9L8Z6</accession>
<feature type="domain" description="Carbohydrate kinase PfkB" evidence="4">
    <location>
        <begin position="4"/>
        <end position="276"/>
    </location>
</feature>
<comment type="caution">
    <text evidence="5">The sequence shown here is derived from an EMBL/GenBank/DDBJ whole genome shotgun (WGS) entry which is preliminary data.</text>
</comment>
<dbReference type="InterPro" id="IPR011611">
    <property type="entry name" value="PfkB_dom"/>
</dbReference>
<dbReference type="GO" id="GO:0005829">
    <property type="term" value="C:cytosol"/>
    <property type="evidence" value="ECO:0007669"/>
    <property type="project" value="TreeGrafter"/>
</dbReference>
<dbReference type="InterPro" id="IPR029056">
    <property type="entry name" value="Ribokinase-like"/>
</dbReference>
<gene>
    <name evidence="5" type="ORF">FE839_22465</name>
</gene>
<name>A0A5R9L8Z6_9ENTR</name>
<dbReference type="PANTHER" id="PTHR10584">
    <property type="entry name" value="SUGAR KINASE"/>
    <property type="match status" value="1"/>
</dbReference>
<dbReference type="GO" id="GO:0006796">
    <property type="term" value="P:phosphate-containing compound metabolic process"/>
    <property type="evidence" value="ECO:0007669"/>
    <property type="project" value="UniProtKB-ARBA"/>
</dbReference>
<reference evidence="5 6" key="1">
    <citation type="submission" date="2019-05" db="EMBL/GenBank/DDBJ databases">
        <title>Genome sequence of Klebsiella sp strain TOUT106.</title>
        <authorList>
            <person name="Rahi P."/>
            <person name="Chaudhari D."/>
        </authorList>
    </citation>
    <scope>NUCLEOTIDE SEQUENCE [LARGE SCALE GENOMIC DNA]</scope>
    <source>
        <strain evidence="5 6">TOUT106</strain>
    </source>
</reference>
<dbReference type="PANTHER" id="PTHR10584:SF166">
    <property type="entry name" value="RIBOKINASE"/>
    <property type="match status" value="1"/>
</dbReference>
<keyword evidence="3 5" id="KW-0418">Kinase</keyword>
<dbReference type="InterPro" id="IPR002173">
    <property type="entry name" value="Carboh/pur_kinase_PfkB_CS"/>
</dbReference>
<dbReference type="Pfam" id="PF00294">
    <property type="entry name" value="PfkB"/>
    <property type="match status" value="1"/>
</dbReference>
<dbReference type="Gene3D" id="3.40.1190.20">
    <property type="match status" value="1"/>
</dbReference>
<dbReference type="InterPro" id="IPR002139">
    <property type="entry name" value="Ribo/fructo_kinase"/>
</dbReference>
<evidence type="ECO:0000313" key="5">
    <source>
        <dbReference type="EMBL" id="TLV06188.1"/>
    </source>
</evidence>
<protein>
    <submittedName>
        <fullName evidence="5">Ribokinase</fullName>
    </submittedName>
</protein>
<dbReference type="PROSITE" id="PS00583">
    <property type="entry name" value="PFKB_KINASES_1"/>
    <property type="match status" value="1"/>
</dbReference>
<dbReference type="AlphaFoldDB" id="A0A5R9L8Z6"/>
<dbReference type="EMBL" id="VCHQ01000035">
    <property type="protein sequence ID" value="TLV06188.1"/>
    <property type="molecule type" value="Genomic_DNA"/>
</dbReference>
<keyword evidence="6" id="KW-1185">Reference proteome</keyword>
<dbReference type="Proteomes" id="UP000307430">
    <property type="component" value="Unassembled WGS sequence"/>
</dbReference>
<proteinExistence type="inferred from homology"/>
<dbReference type="SUPFAM" id="SSF53613">
    <property type="entry name" value="Ribokinase-like"/>
    <property type="match status" value="1"/>
</dbReference>